<dbReference type="RefSeq" id="WP_201923674.1">
    <property type="nucleotide sequence ID" value="NZ_BAABAX010000012.1"/>
</dbReference>
<dbReference type="InterPro" id="IPR013783">
    <property type="entry name" value="Ig-like_fold"/>
</dbReference>
<organism evidence="3 4">
    <name type="scientific">Aquimarina mytili</name>
    <dbReference type="NCBI Taxonomy" id="874423"/>
    <lineage>
        <taxon>Bacteria</taxon>
        <taxon>Pseudomonadati</taxon>
        <taxon>Bacteroidota</taxon>
        <taxon>Flavobacteriia</taxon>
        <taxon>Flavobacteriales</taxon>
        <taxon>Flavobacteriaceae</taxon>
        <taxon>Aquimarina</taxon>
    </lineage>
</organism>
<dbReference type="Pfam" id="PF07705">
    <property type="entry name" value="CARDB"/>
    <property type="match status" value="1"/>
</dbReference>
<keyword evidence="4" id="KW-1185">Reference proteome</keyword>
<feature type="signal peptide" evidence="1">
    <location>
        <begin position="1"/>
        <end position="22"/>
    </location>
</feature>
<feature type="chain" id="PRO_5037404753" description="CARDB domain-containing protein" evidence="1">
    <location>
        <begin position="23"/>
        <end position="369"/>
    </location>
</feature>
<accession>A0A936ZWD4</accession>
<gene>
    <name evidence="3" type="ORF">JJQ60_18375</name>
</gene>
<protein>
    <recommendedName>
        <fullName evidence="2">CARDB domain-containing protein</fullName>
    </recommendedName>
</protein>
<evidence type="ECO:0000259" key="2">
    <source>
        <dbReference type="Pfam" id="PF07705"/>
    </source>
</evidence>
<dbReference type="InterPro" id="IPR011635">
    <property type="entry name" value="CARDB"/>
</dbReference>
<proteinExistence type="predicted"/>
<evidence type="ECO:0000256" key="1">
    <source>
        <dbReference type="SAM" id="SignalP"/>
    </source>
</evidence>
<name>A0A936ZWD4_9FLAO</name>
<dbReference type="Proteomes" id="UP000651057">
    <property type="component" value="Unassembled WGS sequence"/>
</dbReference>
<evidence type="ECO:0000313" key="4">
    <source>
        <dbReference type="Proteomes" id="UP000651057"/>
    </source>
</evidence>
<feature type="domain" description="CARDB" evidence="2">
    <location>
        <begin position="167"/>
        <end position="273"/>
    </location>
</feature>
<dbReference type="Gene3D" id="2.60.40.10">
    <property type="entry name" value="Immunoglobulins"/>
    <property type="match status" value="1"/>
</dbReference>
<dbReference type="AlphaFoldDB" id="A0A936ZWD4"/>
<keyword evidence="1" id="KW-0732">Signal</keyword>
<comment type="caution">
    <text evidence="3">The sequence shown here is derived from an EMBL/GenBank/DDBJ whole genome shotgun (WGS) entry which is preliminary data.</text>
</comment>
<reference evidence="3" key="1">
    <citation type="submission" date="2021-01" db="EMBL/GenBank/DDBJ databases">
        <authorList>
            <person name="Zhong Y.L."/>
        </authorList>
    </citation>
    <scope>NUCLEOTIDE SEQUENCE</scope>
    <source>
        <strain evidence="3">KCTC 23302</strain>
    </source>
</reference>
<evidence type="ECO:0000313" key="3">
    <source>
        <dbReference type="EMBL" id="MBL0685507.1"/>
    </source>
</evidence>
<sequence length="369" mass="42407">MFGKIKFLIIIFCITFINHSIAHGTESDFEKIIDVTINTHTGRIEIDESQVQDLHVFIWGKIQFNVYGLYQNTYPRQSVTEKRFNISSTIINTTLTPILIPPTRPDPDDRTINNDRILLGTMVLDLLSYDVTPGLKTVTLSLSEVDTTIVDQRDVSFNVYNPEQLGDLEITHAETVIPNIDRIQRKVQIKAHIRNTGRDDINEKSKVKFYIKIEDKLKLLKTKTVGPISENNSKSCIIFIDYETYSKIIGKTLYIIVDEDNHVRERSDFNNYLNYTVPEIQVHPNTIKTYPNPFKDEVNFTFFLGQDAAPLVVLKLYNRFGMNIATQGYVLSPNNTYQTITYFNDNLSTGMYIYTLTVGDMVYQGTIVK</sequence>
<dbReference type="EMBL" id="JAERQJ010000009">
    <property type="protein sequence ID" value="MBL0685507.1"/>
    <property type="molecule type" value="Genomic_DNA"/>
</dbReference>